<dbReference type="EMBL" id="JAAWWL010000002">
    <property type="protein sequence ID" value="NKI32862.1"/>
    <property type="molecule type" value="Genomic_DNA"/>
</dbReference>
<keyword evidence="2" id="KW-1185">Reference proteome</keyword>
<protein>
    <submittedName>
        <fullName evidence="1">Uncharacterized protein</fullName>
    </submittedName>
</protein>
<gene>
    <name evidence="1" type="ORF">HCU67_12975</name>
</gene>
<reference evidence="1 2" key="1">
    <citation type="submission" date="2020-04" db="EMBL/GenBank/DDBJ databases">
        <authorList>
            <person name="Yoon J."/>
        </authorList>
    </citation>
    <scope>NUCLEOTIDE SEQUENCE [LARGE SCALE GENOMIC DNA]</scope>
    <source>
        <strain evidence="1 2">DJ-13</strain>
    </source>
</reference>
<evidence type="ECO:0000313" key="1">
    <source>
        <dbReference type="EMBL" id="NKI32862.1"/>
    </source>
</evidence>
<dbReference type="RefSeq" id="WP_168553031.1">
    <property type="nucleotide sequence ID" value="NZ_JAAWWL010000002.1"/>
</dbReference>
<evidence type="ECO:0000313" key="2">
    <source>
        <dbReference type="Proteomes" id="UP000718451"/>
    </source>
</evidence>
<dbReference type="Proteomes" id="UP000718451">
    <property type="component" value="Unassembled WGS sequence"/>
</dbReference>
<comment type="caution">
    <text evidence="1">The sequence shown here is derived from an EMBL/GenBank/DDBJ whole genome shotgun (WGS) entry which is preliminary data.</text>
</comment>
<sequence length="167" mass="18359">MKKTFLVVLLASLISCSDGDLQIETLDFDSASLDQCGTAGLTTDLFFKINQEEALILELPADLFLNEISTETISRTIPSQAQLTYRVFNDNVSNSYFCSDFPPATPIVTEEIEADSGTVLVTTTQEDDTTFRHTIQLDNIQLVNAAGERITDLTINEFGSFTTTVSN</sequence>
<name>A0ABX1GVV0_9FLAO</name>
<organism evidence="1 2">
    <name type="scientific">Croceivirga thetidis</name>
    <dbReference type="NCBI Taxonomy" id="2721623"/>
    <lineage>
        <taxon>Bacteria</taxon>
        <taxon>Pseudomonadati</taxon>
        <taxon>Bacteroidota</taxon>
        <taxon>Flavobacteriia</taxon>
        <taxon>Flavobacteriales</taxon>
        <taxon>Flavobacteriaceae</taxon>
        <taxon>Croceivirga</taxon>
    </lineage>
</organism>
<proteinExistence type="predicted"/>
<accession>A0ABX1GVV0</accession>
<dbReference type="PROSITE" id="PS51257">
    <property type="entry name" value="PROKAR_LIPOPROTEIN"/>
    <property type="match status" value="1"/>
</dbReference>